<proteinExistence type="predicted"/>
<name>W8D042_9CAUD</name>
<protein>
    <submittedName>
        <fullName evidence="1">Uncharacterized protein</fullName>
    </submittedName>
</protein>
<dbReference type="KEGG" id="vg:18500931"/>
<reference evidence="1 2" key="1">
    <citation type="journal article" date="2014" name="FEMS Microbiol. Lett.">
        <title>The genome of the Erwinia amylovora phage PhiEaH1 reveals greater diversity and broadens the applicability of phages for the treatment of fire blight.</title>
        <authorList>
            <person name="Meczker K."/>
            <person name="Domotor D."/>
            <person name="Vass J."/>
            <person name="Rakhely G."/>
            <person name="Schneider G."/>
            <person name="Kovacs T."/>
        </authorList>
    </citation>
    <scope>NUCLEOTIDE SEQUENCE [LARGE SCALE GENOMIC DNA]</scope>
</reference>
<dbReference type="EMBL" id="KF623294">
    <property type="protein sequence ID" value="AGX01754.1"/>
    <property type="molecule type" value="Genomic_DNA"/>
</dbReference>
<dbReference type="GeneID" id="18500931"/>
<organism evidence="1 2">
    <name type="scientific">Erwinia phage PhiEaH1</name>
    <dbReference type="NCBI Taxonomy" id="1401669"/>
    <lineage>
        <taxon>Viruses</taxon>
        <taxon>Duplodnaviria</taxon>
        <taxon>Heunggongvirae</taxon>
        <taxon>Uroviricota</taxon>
        <taxon>Caudoviricetes</taxon>
        <taxon>Chimalliviridae</taxon>
        <taxon>Iapetusvirus</taxon>
        <taxon>Iapetusvirus EaH1</taxon>
    </lineage>
</organism>
<dbReference type="RefSeq" id="YP_009010085.1">
    <property type="nucleotide sequence ID" value="NC_023610.1"/>
</dbReference>
<dbReference type="Proteomes" id="UP000204235">
    <property type="component" value="Segment"/>
</dbReference>
<accession>W8D042</accession>
<keyword evidence="2" id="KW-1185">Reference proteome</keyword>
<evidence type="ECO:0000313" key="2">
    <source>
        <dbReference type="Proteomes" id="UP000204235"/>
    </source>
</evidence>
<evidence type="ECO:0000313" key="1">
    <source>
        <dbReference type="EMBL" id="AGX01754.1"/>
    </source>
</evidence>
<sequence length="151" mass="18510">MYVITGHRFDVPRFLQNALDRTPINLDLQWVYQSLLETWVTMQGFYRRNALEIRWDKRMEEQFIMAWETNFYELFIDSHESDDNDLPERQWQEFQTFANSFTGRGAERHGYERLWRSFDRLLIPLNIISPYCLEDPEPTDEWFYVADSEEY</sequence>